<accession>V7AJG7</accession>
<dbReference type="InterPro" id="IPR002110">
    <property type="entry name" value="Ankyrin_rpt"/>
</dbReference>
<evidence type="ECO:0000256" key="3">
    <source>
        <dbReference type="SAM" id="MobiDB-lite"/>
    </source>
</evidence>
<evidence type="ECO:0000256" key="2">
    <source>
        <dbReference type="PROSITE-ProRule" id="PRU00023"/>
    </source>
</evidence>
<dbReference type="Gene3D" id="1.25.40.20">
    <property type="entry name" value="Ankyrin repeat-containing domain"/>
    <property type="match status" value="1"/>
</dbReference>
<dbReference type="Pfam" id="PF12796">
    <property type="entry name" value="Ank_2"/>
    <property type="match status" value="1"/>
</dbReference>
<organism evidence="4 5">
    <name type="scientific">Phaseolus vulgaris</name>
    <name type="common">Kidney bean</name>
    <name type="synonym">French bean</name>
    <dbReference type="NCBI Taxonomy" id="3885"/>
    <lineage>
        <taxon>Eukaryota</taxon>
        <taxon>Viridiplantae</taxon>
        <taxon>Streptophyta</taxon>
        <taxon>Embryophyta</taxon>
        <taxon>Tracheophyta</taxon>
        <taxon>Spermatophyta</taxon>
        <taxon>Magnoliopsida</taxon>
        <taxon>eudicotyledons</taxon>
        <taxon>Gunneridae</taxon>
        <taxon>Pentapetalae</taxon>
        <taxon>rosids</taxon>
        <taxon>fabids</taxon>
        <taxon>Fabales</taxon>
        <taxon>Fabaceae</taxon>
        <taxon>Papilionoideae</taxon>
        <taxon>50 kb inversion clade</taxon>
        <taxon>NPAAA clade</taxon>
        <taxon>indigoferoid/millettioid clade</taxon>
        <taxon>Phaseoleae</taxon>
        <taxon>Phaseolus</taxon>
    </lineage>
</organism>
<dbReference type="PROSITE" id="PS50088">
    <property type="entry name" value="ANK_REPEAT"/>
    <property type="match status" value="1"/>
</dbReference>
<gene>
    <name evidence="4" type="ORF">PHAVU_011G144300g</name>
</gene>
<name>V7AJG7_PHAVU</name>
<dbReference type="SUPFAM" id="SSF48403">
    <property type="entry name" value="Ankyrin repeat"/>
    <property type="match status" value="1"/>
</dbReference>
<evidence type="ECO:0000256" key="1">
    <source>
        <dbReference type="ARBA" id="ARBA00004413"/>
    </source>
</evidence>
<dbReference type="eggNOG" id="KOG0504">
    <property type="taxonomic scope" value="Eukaryota"/>
</dbReference>
<dbReference type="STRING" id="3885.V7AJG7"/>
<dbReference type="InterPro" id="IPR036770">
    <property type="entry name" value="Ankyrin_rpt-contain_sf"/>
</dbReference>
<dbReference type="AlphaFoldDB" id="V7AJG7"/>
<feature type="repeat" description="ANK" evidence="2">
    <location>
        <begin position="110"/>
        <end position="136"/>
    </location>
</feature>
<reference evidence="5" key="1">
    <citation type="journal article" date="2014" name="Nat. Genet.">
        <title>A reference genome for common bean and genome-wide analysis of dual domestications.</title>
        <authorList>
            <person name="Schmutz J."/>
            <person name="McClean P.E."/>
            <person name="Mamidi S."/>
            <person name="Wu G.A."/>
            <person name="Cannon S.B."/>
            <person name="Grimwood J."/>
            <person name="Jenkins J."/>
            <person name="Shu S."/>
            <person name="Song Q."/>
            <person name="Chavarro C."/>
            <person name="Torres-Torres M."/>
            <person name="Geffroy V."/>
            <person name="Moghaddam S.M."/>
            <person name="Gao D."/>
            <person name="Abernathy B."/>
            <person name="Barry K."/>
            <person name="Blair M."/>
            <person name="Brick M.A."/>
            <person name="Chovatia M."/>
            <person name="Gepts P."/>
            <person name="Goodstein D.M."/>
            <person name="Gonzales M."/>
            <person name="Hellsten U."/>
            <person name="Hyten D.L."/>
            <person name="Jia G."/>
            <person name="Kelly J.D."/>
            <person name="Kudrna D."/>
            <person name="Lee R."/>
            <person name="Richard M.M."/>
            <person name="Miklas P.N."/>
            <person name="Osorno J.M."/>
            <person name="Rodrigues J."/>
            <person name="Thareau V."/>
            <person name="Urrea C.A."/>
            <person name="Wang M."/>
            <person name="Yu Y."/>
            <person name="Zhang M."/>
            <person name="Wing R.A."/>
            <person name="Cregan P.B."/>
            <person name="Rokhsar D.S."/>
            <person name="Jackson S.A."/>
        </authorList>
    </citation>
    <scope>NUCLEOTIDE SEQUENCE [LARGE SCALE GENOMIC DNA]</scope>
    <source>
        <strain evidence="5">cv. G19833</strain>
    </source>
</reference>
<dbReference type="OMA" id="IHRYKEN"/>
<dbReference type="PANTHER" id="PTHR24121:SF22">
    <property type="entry name" value="PROTEIN ACCELERATED CELL DEATH 6-LIKE"/>
    <property type="match status" value="1"/>
</dbReference>
<dbReference type="PROSITE" id="PS50297">
    <property type="entry name" value="ANK_REP_REGION"/>
    <property type="match status" value="1"/>
</dbReference>
<dbReference type="OrthoDB" id="1847170at2759"/>
<proteinExistence type="predicted"/>
<dbReference type="PANTHER" id="PTHR24121">
    <property type="entry name" value="NO MECHANORECEPTOR POTENTIAL C, ISOFORM D-RELATED"/>
    <property type="match status" value="1"/>
</dbReference>
<dbReference type="GO" id="GO:0005886">
    <property type="term" value="C:plasma membrane"/>
    <property type="evidence" value="ECO:0007669"/>
    <property type="project" value="UniProtKB-SubCell"/>
</dbReference>
<dbReference type="EMBL" id="CM002298">
    <property type="protein sequence ID" value="ESW05013.1"/>
    <property type="molecule type" value="Genomic_DNA"/>
</dbReference>
<evidence type="ECO:0000313" key="4">
    <source>
        <dbReference type="EMBL" id="ESW05013.1"/>
    </source>
</evidence>
<dbReference type="SMR" id="V7AJG7"/>
<keyword evidence="5" id="KW-1185">Reference proteome</keyword>
<evidence type="ECO:0000313" key="5">
    <source>
        <dbReference type="Proteomes" id="UP000000226"/>
    </source>
</evidence>
<dbReference type="SMART" id="SM00248">
    <property type="entry name" value="ANK"/>
    <property type="match status" value="4"/>
</dbReference>
<feature type="region of interest" description="Disordered" evidence="3">
    <location>
        <begin position="15"/>
        <end position="35"/>
    </location>
</feature>
<comment type="subcellular location">
    <subcellularLocation>
        <location evidence="1">Cell membrane</location>
        <topology evidence="1">Peripheral membrane protein</topology>
        <orientation evidence="1">Cytoplasmic side</orientation>
    </subcellularLocation>
</comment>
<sequence>MMDFHGGEEISMKNYDLENNYKEGENRKESSEDSDEVLAHGWRLLPKRTYDAIKQNKAESWREIDDQSLKQESPKGNTVLHVAALYGNDSCVERILEICPAELLRAKNRNGDTPLHVAARAGKIPSLHQLVATLLRYPITKKATWAIPETNNLGNTLFHEALLNGHKDVMVILDSTPTFRNWAVKNVFIIRNRQGKSVLHLAFEKGYEDIVDDLLTRVVPTLESL</sequence>
<protein>
    <submittedName>
        <fullName evidence="4">Uncharacterized protein</fullName>
    </submittedName>
</protein>
<dbReference type="Proteomes" id="UP000000226">
    <property type="component" value="Chromosome 11"/>
</dbReference>
<dbReference type="Gramene" id="ESW05013">
    <property type="protein sequence ID" value="ESW05013"/>
    <property type="gene ID" value="PHAVU_011G144300g"/>
</dbReference>
<feature type="compositionally biased region" description="Basic and acidic residues" evidence="3">
    <location>
        <begin position="15"/>
        <end position="31"/>
    </location>
</feature>
<keyword evidence="2" id="KW-0040">ANK repeat</keyword>